<dbReference type="AlphaFoldDB" id="A0ABD0V6A3"/>
<reference evidence="2 3" key="1">
    <citation type="journal article" date="2024" name="Plant Biotechnol. J.">
        <title>Dendrobium thyrsiflorum genome and its molecular insights into genes involved in important horticultural traits.</title>
        <authorList>
            <person name="Chen B."/>
            <person name="Wang J.Y."/>
            <person name="Zheng P.J."/>
            <person name="Li K.L."/>
            <person name="Liang Y.M."/>
            <person name="Chen X.F."/>
            <person name="Zhang C."/>
            <person name="Zhao X."/>
            <person name="He X."/>
            <person name="Zhang G.Q."/>
            <person name="Liu Z.J."/>
            <person name="Xu Q."/>
        </authorList>
    </citation>
    <scope>NUCLEOTIDE SEQUENCE [LARGE SCALE GENOMIC DNA]</scope>
    <source>
        <strain evidence="2">GZMU011</strain>
    </source>
</reference>
<gene>
    <name evidence="2" type="ORF">M5K25_013047</name>
</gene>
<proteinExistence type="predicted"/>
<accession>A0ABD0V6A3</accession>
<protein>
    <submittedName>
        <fullName evidence="2">Uncharacterized protein</fullName>
    </submittedName>
</protein>
<dbReference type="EMBL" id="JANQDX010000010">
    <property type="protein sequence ID" value="KAL0917938.1"/>
    <property type="molecule type" value="Genomic_DNA"/>
</dbReference>
<feature type="region of interest" description="Disordered" evidence="1">
    <location>
        <begin position="102"/>
        <end position="127"/>
    </location>
</feature>
<keyword evidence="3" id="KW-1185">Reference proteome</keyword>
<comment type="caution">
    <text evidence="2">The sequence shown here is derived from an EMBL/GenBank/DDBJ whole genome shotgun (WGS) entry which is preliminary data.</text>
</comment>
<name>A0ABD0V6A3_DENTH</name>
<evidence type="ECO:0000256" key="1">
    <source>
        <dbReference type="SAM" id="MobiDB-lite"/>
    </source>
</evidence>
<evidence type="ECO:0000313" key="3">
    <source>
        <dbReference type="Proteomes" id="UP001552299"/>
    </source>
</evidence>
<evidence type="ECO:0000313" key="2">
    <source>
        <dbReference type="EMBL" id="KAL0917938.1"/>
    </source>
</evidence>
<sequence length="222" mass="25249">MDLKDFWMAQSLIHLDKLVIINPHYTTWMLVDKNLAADIILYTLIPSSYQAFKIAIRTKLQPLHLDDFYSLLSSEEMNLANEASRELHKTQNFELALSFTTSPSRGRSRLPFGHTNRGHHKRVSSPHWSLDLGATSHLANDSSHRTSPQSYLGSHQITIANGQPLPVDHTDLGHLPIIHRKLSLSPLLHVLNISHNLIFYINLIRIILSQSHSLPLVIKLRT</sequence>
<dbReference type="Proteomes" id="UP001552299">
    <property type="component" value="Unassembled WGS sequence"/>
</dbReference>
<organism evidence="2 3">
    <name type="scientific">Dendrobium thyrsiflorum</name>
    <name type="common">Pinecone-like raceme dendrobium</name>
    <name type="synonym">Orchid</name>
    <dbReference type="NCBI Taxonomy" id="117978"/>
    <lineage>
        <taxon>Eukaryota</taxon>
        <taxon>Viridiplantae</taxon>
        <taxon>Streptophyta</taxon>
        <taxon>Embryophyta</taxon>
        <taxon>Tracheophyta</taxon>
        <taxon>Spermatophyta</taxon>
        <taxon>Magnoliopsida</taxon>
        <taxon>Liliopsida</taxon>
        <taxon>Asparagales</taxon>
        <taxon>Orchidaceae</taxon>
        <taxon>Epidendroideae</taxon>
        <taxon>Malaxideae</taxon>
        <taxon>Dendrobiinae</taxon>
        <taxon>Dendrobium</taxon>
    </lineage>
</organism>